<feature type="region of interest" description="Disordered" evidence="1">
    <location>
        <begin position="175"/>
        <end position="197"/>
    </location>
</feature>
<feature type="compositionally biased region" description="Pro residues" evidence="1">
    <location>
        <begin position="185"/>
        <end position="196"/>
    </location>
</feature>
<proteinExistence type="predicted"/>
<sequence>MNAPPPGLGTPFPVLWLCGPPGVGKSTSGWLLYQRLAAAGTPVGFVDIDQLGMNFPEPPGDPGRYRLKTANLASLAANHRAAGARCLVVSGVVDPLAGVDRGQLPGIELTLCGLTAPPEELGRRYLGRGTLPEELARVLAENEEFERAGLVDRHVDTGGLPPAQVVERVLADWHPPAAASDGQPAPNPPAPTPPDGPVATLLLCGARAVGTSTVGWEVAQRLQRAGIRTGFVDLGQVGFLRPAPVDDPGLHRLRSANLAALLGRYATRGSRHLVAVGSPRTEDDLAQYRRALAGNPLTVDRLTAGPETLADRVRRRGAGEGPQLPGDLLIGRSEEELAAIAAESAREARRLADAALGDLALATDDRSVEEIADALFRLWDHAPETVMPAP</sequence>
<name>A0A5N6A1B8_9ACTN</name>
<evidence type="ECO:0008006" key="4">
    <source>
        <dbReference type="Google" id="ProtNLM"/>
    </source>
</evidence>
<reference evidence="2" key="1">
    <citation type="submission" date="2019-10" db="EMBL/GenBank/DDBJ databases">
        <title>Nonomuraea sp. nov., isolated from Phyllanthus amarus.</title>
        <authorList>
            <person name="Klykleung N."/>
            <person name="Tanasupawat S."/>
        </authorList>
    </citation>
    <scope>NUCLEOTIDE SEQUENCE [LARGE SCALE GENOMIC DNA]</scope>
    <source>
        <strain evidence="2">3MP-10</strain>
    </source>
</reference>
<protein>
    <recommendedName>
        <fullName evidence="4">Adenylyl-sulfate kinase</fullName>
    </recommendedName>
</protein>
<gene>
    <name evidence="2" type="ORF">FH607_022480</name>
</gene>
<dbReference type="EMBL" id="VDLY02000015">
    <property type="protein sequence ID" value="KAB8162255.1"/>
    <property type="molecule type" value="Genomic_DNA"/>
</dbReference>
<evidence type="ECO:0000313" key="3">
    <source>
        <dbReference type="Proteomes" id="UP000314251"/>
    </source>
</evidence>
<dbReference type="Gene3D" id="3.40.50.300">
    <property type="entry name" value="P-loop containing nucleotide triphosphate hydrolases"/>
    <property type="match status" value="2"/>
</dbReference>
<dbReference type="AlphaFoldDB" id="A0A5N6A1B8"/>
<evidence type="ECO:0000313" key="2">
    <source>
        <dbReference type="EMBL" id="KAB8162255.1"/>
    </source>
</evidence>
<dbReference type="RefSeq" id="WP_139671576.1">
    <property type="nucleotide sequence ID" value="NZ_VDLY02000015.1"/>
</dbReference>
<accession>A0A5N6A1B8</accession>
<dbReference type="OrthoDB" id="7889077at2"/>
<evidence type="ECO:0000256" key="1">
    <source>
        <dbReference type="SAM" id="MobiDB-lite"/>
    </source>
</evidence>
<organism evidence="2 3">
    <name type="scientific">Streptomyces mimosae</name>
    <dbReference type="NCBI Taxonomy" id="2586635"/>
    <lineage>
        <taxon>Bacteria</taxon>
        <taxon>Bacillati</taxon>
        <taxon>Actinomycetota</taxon>
        <taxon>Actinomycetes</taxon>
        <taxon>Kitasatosporales</taxon>
        <taxon>Streptomycetaceae</taxon>
        <taxon>Streptomyces</taxon>
    </lineage>
</organism>
<dbReference type="InterPro" id="IPR027417">
    <property type="entry name" value="P-loop_NTPase"/>
</dbReference>
<dbReference type="Proteomes" id="UP000314251">
    <property type="component" value="Unassembled WGS sequence"/>
</dbReference>
<dbReference type="SUPFAM" id="SSF52540">
    <property type="entry name" value="P-loop containing nucleoside triphosphate hydrolases"/>
    <property type="match status" value="2"/>
</dbReference>
<comment type="caution">
    <text evidence="2">The sequence shown here is derived from an EMBL/GenBank/DDBJ whole genome shotgun (WGS) entry which is preliminary data.</text>
</comment>
<keyword evidence="3" id="KW-1185">Reference proteome</keyword>